<dbReference type="KEGG" id="fsl:EJO69_07245"/>
<organism evidence="2 3">
    <name type="scientific">Flaviflexus salsibiostraticola</name>
    <dbReference type="NCBI Taxonomy" id="1282737"/>
    <lineage>
        <taxon>Bacteria</taxon>
        <taxon>Bacillati</taxon>
        <taxon>Actinomycetota</taxon>
        <taxon>Actinomycetes</taxon>
        <taxon>Actinomycetales</taxon>
        <taxon>Actinomycetaceae</taxon>
        <taxon>Flaviflexus</taxon>
    </lineage>
</organism>
<keyword evidence="1" id="KW-0812">Transmembrane</keyword>
<dbReference type="Proteomes" id="UP000270021">
    <property type="component" value="Chromosome"/>
</dbReference>
<keyword evidence="1" id="KW-0472">Membrane</keyword>
<keyword evidence="3" id="KW-1185">Reference proteome</keyword>
<reference evidence="2 3" key="1">
    <citation type="submission" date="2018-12" db="EMBL/GenBank/DDBJ databases">
        <title>Complete genome sequence of Flaviflexus salsibiostraticola KCTC 33148.</title>
        <authorList>
            <person name="Bae J.-W."/>
        </authorList>
    </citation>
    <scope>NUCLEOTIDE SEQUENCE [LARGE SCALE GENOMIC DNA]</scope>
    <source>
        <strain evidence="2 3">KCTC 33148</strain>
    </source>
</reference>
<dbReference type="OrthoDB" id="3268666at2"/>
<keyword evidence="1" id="KW-1133">Transmembrane helix</keyword>
<gene>
    <name evidence="2" type="ORF">EJO69_07245</name>
</gene>
<evidence type="ECO:0000313" key="3">
    <source>
        <dbReference type="Proteomes" id="UP000270021"/>
    </source>
</evidence>
<feature type="transmembrane region" description="Helical" evidence="1">
    <location>
        <begin position="60"/>
        <end position="84"/>
    </location>
</feature>
<protein>
    <recommendedName>
        <fullName evidence="4">DUF4190 domain-containing protein</fullName>
    </recommendedName>
</protein>
<sequence>MPCPALPSHEPPVYGSAQPRRAGTAAGVLAILFFWTGTIGCALGYVSIAQARRAGDSASLGIIGFALSFAVFLGVFVYVLLGVIDVWGAL</sequence>
<evidence type="ECO:0000256" key="1">
    <source>
        <dbReference type="SAM" id="Phobius"/>
    </source>
</evidence>
<feature type="transmembrane region" description="Helical" evidence="1">
    <location>
        <begin position="25"/>
        <end position="48"/>
    </location>
</feature>
<dbReference type="RefSeq" id="WP_126040606.1">
    <property type="nucleotide sequence ID" value="NZ_CP034438.1"/>
</dbReference>
<dbReference type="EMBL" id="CP034438">
    <property type="protein sequence ID" value="AZN30126.1"/>
    <property type="molecule type" value="Genomic_DNA"/>
</dbReference>
<dbReference type="AlphaFoldDB" id="A0A3S8Z9Y5"/>
<proteinExistence type="predicted"/>
<evidence type="ECO:0000313" key="2">
    <source>
        <dbReference type="EMBL" id="AZN30126.1"/>
    </source>
</evidence>
<evidence type="ECO:0008006" key="4">
    <source>
        <dbReference type="Google" id="ProtNLM"/>
    </source>
</evidence>
<accession>A0A3S8Z9Y5</accession>
<name>A0A3S8Z9Y5_9ACTO</name>